<dbReference type="AlphaFoldDB" id="A0A284VRE1"/>
<dbReference type="InterPro" id="IPR017896">
    <property type="entry name" value="4Fe4S_Fe-S-bd"/>
</dbReference>
<protein>
    <submittedName>
        <fullName evidence="2">Ferredoxin</fullName>
    </submittedName>
</protein>
<dbReference type="STRING" id="1392998.ANME2D_03050"/>
<organism evidence="2 3">
    <name type="scientific">Candidatus Methanoperedens nitratireducens</name>
    <dbReference type="NCBI Taxonomy" id="1392998"/>
    <lineage>
        <taxon>Archaea</taxon>
        <taxon>Methanobacteriati</taxon>
        <taxon>Methanobacteriota</taxon>
        <taxon>Stenosarchaea group</taxon>
        <taxon>Methanomicrobia</taxon>
        <taxon>Methanosarcinales</taxon>
        <taxon>ANME-2 cluster</taxon>
        <taxon>Candidatus Methanoperedentaceae</taxon>
        <taxon>Candidatus Methanoperedens</taxon>
    </lineage>
</organism>
<dbReference type="RefSeq" id="WP_096206421.1">
    <property type="nucleotide sequence ID" value="NZ_FZMP01000196.1"/>
</dbReference>
<dbReference type="InterPro" id="IPR017900">
    <property type="entry name" value="4Fe4S_Fe_S_CS"/>
</dbReference>
<evidence type="ECO:0000313" key="2">
    <source>
        <dbReference type="EMBL" id="SNQ61778.1"/>
    </source>
</evidence>
<dbReference type="Pfam" id="PF13187">
    <property type="entry name" value="Fer4_9"/>
    <property type="match status" value="1"/>
</dbReference>
<dbReference type="SUPFAM" id="SSF54862">
    <property type="entry name" value="4Fe-4S ferredoxins"/>
    <property type="match status" value="1"/>
</dbReference>
<reference evidence="3" key="1">
    <citation type="submission" date="2017-06" db="EMBL/GenBank/DDBJ databases">
        <authorList>
            <person name="Cremers G."/>
        </authorList>
    </citation>
    <scope>NUCLEOTIDE SEQUENCE [LARGE SCALE GENOMIC DNA]</scope>
</reference>
<dbReference type="PROSITE" id="PS00198">
    <property type="entry name" value="4FE4S_FER_1"/>
    <property type="match status" value="2"/>
</dbReference>
<accession>A0A284VRE1</accession>
<gene>
    <name evidence="2" type="ORF">MNV_50037</name>
</gene>
<name>A0A284VRE1_9EURY</name>
<proteinExistence type="predicted"/>
<dbReference type="GO" id="GO:0016491">
    <property type="term" value="F:oxidoreductase activity"/>
    <property type="evidence" value="ECO:0007669"/>
    <property type="project" value="UniProtKB-ARBA"/>
</dbReference>
<feature type="domain" description="4Fe-4S ferredoxin-type" evidence="1">
    <location>
        <begin position="4"/>
        <end position="34"/>
    </location>
</feature>
<sequence length="78" mass="8065">MAKDKKLVQSGNCNGCGICVTVCPTNTKLSKAEDFDINTAKLAVHVTNGAAVVDYNTCIACGICSKNCPVGSLAMVQL</sequence>
<evidence type="ECO:0000259" key="1">
    <source>
        <dbReference type="PROSITE" id="PS51379"/>
    </source>
</evidence>
<dbReference type="Gene3D" id="3.30.70.20">
    <property type="match status" value="1"/>
</dbReference>
<keyword evidence="3" id="KW-1185">Reference proteome</keyword>
<dbReference type="Proteomes" id="UP000218615">
    <property type="component" value="Unassembled WGS sequence"/>
</dbReference>
<dbReference type="OrthoDB" id="23833at2157"/>
<feature type="domain" description="4Fe-4S ferredoxin-type" evidence="1">
    <location>
        <begin position="49"/>
        <end position="78"/>
    </location>
</feature>
<evidence type="ECO:0000313" key="3">
    <source>
        <dbReference type="Proteomes" id="UP000218615"/>
    </source>
</evidence>
<dbReference type="EMBL" id="FZMP01000196">
    <property type="protein sequence ID" value="SNQ61778.1"/>
    <property type="molecule type" value="Genomic_DNA"/>
</dbReference>
<dbReference type="PROSITE" id="PS51379">
    <property type="entry name" value="4FE4S_FER_2"/>
    <property type="match status" value="2"/>
</dbReference>